<dbReference type="InterPro" id="IPR013783">
    <property type="entry name" value="Ig-like_fold"/>
</dbReference>
<dbReference type="EMBL" id="JBJKFK010001011">
    <property type="protein sequence ID" value="KAL3314408.1"/>
    <property type="molecule type" value="Genomic_DNA"/>
</dbReference>
<accession>A0ABD2Q466</accession>
<comment type="similarity">
    <text evidence="1">Belongs to the filamin family.</text>
</comment>
<dbReference type="SUPFAM" id="SSF81296">
    <property type="entry name" value="E set domains"/>
    <property type="match status" value="3"/>
</dbReference>
<evidence type="ECO:0000256" key="1">
    <source>
        <dbReference type="ARBA" id="ARBA00009238"/>
    </source>
</evidence>
<evidence type="ECO:0000256" key="3">
    <source>
        <dbReference type="PROSITE-ProRule" id="PRU00087"/>
    </source>
</evidence>
<dbReference type="InterPro" id="IPR001298">
    <property type="entry name" value="Filamin/ABP280_rpt"/>
</dbReference>
<protein>
    <submittedName>
        <fullName evidence="4">Uncharacterized protein</fullName>
    </submittedName>
</protein>
<reference evidence="4 5" key="1">
    <citation type="submission" date="2024-11" db="EMBL/GenBank/DDBJ databases">
        <title>Adaptive evolution of stress response genes in parasites aligns with host niche diversity.</title>
        <authorList>
            <person name="Hahn C."/>
            <person name="Resl P."/>
        </authorList>
    </citation>
    <scope>NUCLEOTIDE SEQUENCE [LARGE SCALE GENOMIC DNA]</scope>
    <source>
        <strain evidence="4">EGGRZ-B1_66</strain>
        <tissue evidence="4">Body</tissue>
    </source>
</reference>
<gene>
    <name evidence="4" type="ORF">Ciccas_006979</name>
</gene>
<feature type="repeat" description="Filamin" evidence="3">
    <location>
        <begin position="74"/>
        <end position="147"/>
    </location>
</feature>
<evidence type="ECO:0000313" key="5">
    <source>
        <dbReference type="Proteomes" id="UP001626550"/>
    </source>
</evidence>
<dbReference type="Pfam" id="PF00630">
    <property type="entry name" value="Filamin"/>
    <property type="match status" value="3"/>
</dbReference>
<proteinExistence type="inferred from homology"/>
<dbReference type="PROSITE" id="PS50194">
    <property type="entry name" value="FILAMIN_REPEAT"/>
    <property type="match status" value="3"/>
</dbReference>
<dbReference type="InterPro" id="IPR014756">
    <property type="entry name" value="Ig_E-set"/>
</dbReference>
<dbReference type="Gene3D" id="2.60.40.10">
    <property type="entry name" value="Immunoglobulins"/>
    <property type="match status" value="3"/>
</dbReference>
<comment type="caution">
    <text evidence="4">The sequence shown here is derived from an EMBL/GenBank/DDBJ whole genome shotgun (WGS) entry which is preliminary data.</text>
</comment>
<sequence>MKALLRACLLNLCASGKKPMHEFSEYENLFICRHCTDKEAMIINRLAMSQPLLRDFPESVEPVPRTPLGCPYMVGRPAAYTVNYTGLNGQLHALLAAPSGDEKEAIVYCSGYGMYAVRFTPQENGPHLIHLSVNGVPIPGSPFRIVVGYQEQDASLVHATGKGLVHGLAGQRSTFFVNTAYAVTGPLSVTVDGPTKVQLNCSERAYGYEYEVSYLTLVPGLYTININYGLEKKHIPGSPFKAYVSGDTFDGAHNPDTPRLTMHENLQPKPGLSDSERVICMGQGLETAFLQMANAFLVNARDAGIDVLYVGILGPILPCEEVSVKYQGNGLFSVNYIVKDRGEHQIMVKWGDRHVPGSPFFVMAKELIK</sequence>
<evidence type="ECO:0000256" key="2">
    <source>
        <dbReference type="ARBA" id="ARBA00022737"/>
    </source>
</evidence>
<dbReference type="FunFam" id="2.60.40.10:FF:000096">
    <property type="entry name" value="filamin-C isoform X2"/>
    <property type="match status" value="1"/>
</dbReference>
<dbReference type="InterPro" id="IPR044801">
    <property type="entry name" value="Filamin"/>
</dbReference>
<organism evidence="4 5">
    <name type="scientific">Cichlidogyrus casuarinus</name>
    <dbReference type="NCBI Taxonomy" id="1844966"/>
    <lineage>
        <taxon>Eukaryota</taxon>
        <taxon>Metazoa</taxon>
        <taxon>Spiralia</taxon>
        <taxon>Lophotrochozoa</taxon>
        <taxon>Platyhelminthes</taxon>
        <taxon>Monogenea</taxon>
        <taxon>Monopisthocotylea</taxon>
        <taxon>Dactylogyridea</taxon>
        <taxon>Ancyrocephalidae</taxon>
        <taxon>Cichlidogyrus</taxon>
    </lineage>
</organism>
<dbReference type="AlphaFoldDB" id="A0ABD2Q466"/>
<keyword evidence="5" id="KW-1185">Reference proteome</keyword>
<dbReference type="Proteomes" id="UP001626550">
    <property type="component" value="Unassembled WGS sequence"/>
</dbReference>
<dbReference type="InterPro" id="IPR017868">
    <property type="entry name" value="Filamin/ABP280_repeat-like"/>
</dbReference>
<dbReference type="PANTHER" id="PTHR38537:SF8">
    <property type="entry name" value="FILAMIN-A"/>
    <property type="match status" value="1"/>
</dbReference>
<keyword evidence="2" id="KW-0677">Repeat</keyword>
<evidence type="ECO:0000313" key="4">
    <source>
        <dbReference type="EMBL" id="KAL3314408.1"/>
    </source>
</evidence>
<feature type="repeat" description="Filamin" evidence="3">
    <location>
        <begin position="270"/>
        <end position="364"/>
    </location>
</feature>
<dbReference type="PANTHER" id="PTHR38537">
    <property type="entry name" value="JITTERBUG, ISOFORM N"/>
    <property type="match status" value="1"/>
</dbReference>
<name>A0ABD2Q466_9PLAT</name>
<dbReference type="SMART" id="SM00557">
    <property type="entry name" value="IG_FLMN"/>
    <property type="match status" value="3"/>
</dbReference>
<feature type="repeat" description="Filamin" evidence="3">
    <location>
        <begin position="149"/>
        <end position="244"/>
    </location>
</feature>